<dbReference type="NCBIfam" id="TIGR00254">
    <property type="entry name" value="GGDEF"/>
    <property type="match status" value="1"/>
</dbReference>
<feature type="transmembrane region" description="Helical" evidence="2">
    <location>
        <begin position="45"/>
        <end position="64"/>
    </location>
</feature>
<protein>
    <recommendedName>
        <fullName evidence="1">diguanylate cyclase</fullName>
        <ecNumber evidence="1">2.7.7.65</ecNumber>
    </recommendedName>
</protein>
<dbReference type="PANTHER" id="PTHR45138:SF24">
    <property type="entry name" value="DIGUANYLATE CYCLASE DGCC-RELATED"/>
    <property type="match status" value="1"/>
</dbReference>
<evidence type="ECO:0000259" key="3">
    <source>
        <dbReference type="PROSITE" id="PS50887"/>
    </source>
</evidence>
<evidence type="ECO:0000256" key="2">
    <source>
        <dbReference type="SAM" id="Phobius"/>
    </source>
</evidence>
<proteinExistence type="predicted"/>
<dbReference type="RefSeq" id="WP_246806256.1">
    <property type="nucleotide sequence ID" value="NZ_JACHBG010000003.1"/>
</dbReference>
<dbReference type="SMART" id="SM00267">
    <property type="entry name" value="GGDEF"/>
    <property type="match status" value="1"/>
</dbReference>
<evidence type="ECO:0000313" key="5">
    <source>
        <dbReference type="Proteomes" id="UP000565576"/>
    </source>
</evidence>
<dbReference type="InterPro" id="IPR043128">
    <property type="entry name" value="Rev_trsase/Diguanyl_cyclase"/>
</dbReference>
<keyword evidence="2" id="KW-0472">Membrane</keyword>
<accession>A0A7X0IPH2</accession>
<dbReference type="Proteomes" id="UP000565576">
    <property type="component" value="Unassembled WGS sequence"/>
</dbReference>
<dbReference type="GO" id="GO:0043709">
    <property type="term" value="P:cell adhesion involved in single-species biofilm formation"/>
    <property type="evidence" value="ECO:0007669"/>
    <property type="project" value="TreeGrafter"/>
</dbReference>
<dbReference type="InterPro" id="IPR029787">
    <property type="entry name" value="Nucleotide_cyclase"/>
</dbReference>
<dbReference type="InterPro" id="IPR050469">
    <property type="entry name" value="Diguanylate_Cyclase"/>
</dbReference>
<comment type="caution">
    <text evidence="4">The sequence shown here is derived from an EMBL/GenBank/DDBJ whole genome shotgun (WGS) entry which is preliminary data.</text>
</comment>
<dbReference type="Gene3D" id="3.30.70.270">
    <property type="match status" value="1"/>
</dbReference>
<sequence length="256" mass="27278">MNRRSSMRVVLIKAVLSGLLSLMASLAICFSIVPLLGGQVDGAGLLMAIVCPLTIAIPVSAVHFHQAEKLRRAEASAANALVRLARIYEELRVQSRLDGLTGIPNRQTFQKELADISKMGTPGGLLFLDLDHFKSINDRYGHAIGDEVLRKVGQLLSSRCGPGDLTGRLGGEEFVLFFGDLAVGDMFERCEEIRLAVARLDVRASTGATVRVSVSIGAVYCEASFDAEGCLGDADRNLYAAKAGGRNTVALAGSDL</sequence>
<dbReference type="SUPFAM" id="SSF55073">
    <property type="entry name" value="Nucleotide cyclase"/>
    <property type="match status" value="1"/>
</dbReference>
<reference evidence="4 5" key="1">
    <citation type="submission" date="2020-08" db="EMBL/GenBank/DDBJ databases">
        <title>Genomic Encyclopedia of Type Strains, Phase IV (KMG-V): Genome sequencing to study the core and pangenomes of soil and plant-associated prokaryotes.</title>
        <authorList>
            <person name="Whitman W."/>
        </authorList>
    </citation>
    <scope>NUCLEOTIDE SEQUENCE [LARGE SCALE GENOMIC DNA]</scope>
    <source>
        <strain evidence="4 5">SEMIA 4060</strain>
    </source>
</reference>
<evidence type="ECO:0000256" key="1">
    <source>
        <dbReference type="ARBA" id="ARBA00012528"/>
    </source>
</evidence>
<keyword evidence="2" id="KW-1133">Transmembrane helix</keyword>
<dbReference type="EC" id="2.7.7.65" evidence="1"/>
<dbReference type="GO" id="GO:1902201">
    <property type="term" value="P:negative regulation of bacterial-type flagellum-dependent cell motility"/>
    <property type="evidence" value="ECO:0007669"/>
    <property type="project" value="TreeGrafter"/>
</dbReference>
<dbReference type="PROSITE" id="PS50887">
    <property type="entry name" value="GGDEF"/>
    <property type="match status" value="1"/>
</dbReference>
<feature type="domain" description="GGDEF" evidence="3">
    <location>
        <begin position="121"/>
        <end position="254"/>
    </location>
</feature>
<organism evidence="4 5">
    <name type="scientific">Rhizobium lusitanum</name>
    <dbReference type="NCBI Taxonomy" id="293958"/>
    <lineage>
        <taxon>Bacteria</taxon>
        <taxon>Pseudomonadati</taxon>
        <taxon>Pseudomonadota</taxon>
        <taxon>Alphaproteobacteria</taxon>
        <taxon>Hyphomicrobiales</taxon>
        <taxon>Rhizobiaceae</taxon>
        <taxon>Rhizobium/Agrobacterium group</taxon>
        <taxon>Rhizobium</taxon>
    </lineage>
</organism>
<dbReference type="InterPro" id="IPR000160">
    <property type="entry name" value="GGDEF_dom"/>
</dbReference>
<gene>
    <name evidence="4" type="ORF">GGD46_002036</name>
</gene>
<dbReference type="CDD" id="cd01949">
    <property type="entry name" value="GGDEF"/>
    <property type="match status" value="1"/>
</dbReference>
<dbReference type="GO" id="GO:0052621">
    <property type="term" value="F:diguanylate cyclase activity"/>
    <property type="evidence" value="ECO:0007669"/>
    <property type="project" value="UniProtKB-EC"/>
</dbReference>
<dbReference type="EMBL" id="JACHBG010000003">
    <property type="protein sequence ID" value="MBB6484758.1"/>
    <property type="molecule type" value="Genomic_DNA"/>
</dbReference>
<evidence type="ECO:0000313" key="4">
    <source>
        <dbReference type="EMBL" id="MBB6484758.1"/>
    </source>
</evidence>
<dbReference type="AlphaFoldDB" id="A0A7X0IPH2"/>
<keyword evidence="2" id="KW-0812">Transmembrane</keyword>
<dbReference type="PANTHER" id="PTHR45138">
    <property type="entry name" value="REGULATORY COMPONENTS OF SENSORY TRANSDUCTION SYSTEM"/>
    <property type="match status" value="1"/>
</dbReference>
<name>A0A7X0IPH2_9HYPH</name>
<dbReference type="GO" id="GO:0005886">
    <property type="term" value="C:plasma membrane"/>
    <property type="evidence" value="ECO:0007669"/>
    <property type="project" value="TreeGrafter"/>
</dbReference>
<dbReference type="Pfam" id="PF00990">
    <property type="entry name" value="GGDEF"/>
    <property type="match status" value="1"/>
</dbReference>